<feature type="transmembrane region" description="Helical" evidence="6">
    <location>
        <begin position="12"/>
        <end position="31"/>
    </location>
</feature>
<organism evidence="7 8">
    <name type="scientific">Paludibaculum fermentans</name>
    <dbReference type="NCBI Taxonomy" id="1473598"/>
    <lineage>
        <taxon>Bacteria</taxon>
        <taxon>Pseudomonadati</taxon>
        <taxon>Acidobacteriota</taxon>
        <taxon>Terriglobia</taxon>
        <taxon>Bryobacterales</taxon>
        <taxon>Bryobacteraceae</taxon>
        <taxon>Paludibaculum</taxon>
    </lineage>
</organism>
<feature type="transmembrane region" description="Helical" evidence="6">
    <location>
        <begin position="393"/>
        <end position="419"/>
    </location>
</feature>
<reference evidence="7 8" key="1">
    <citation type="submission" date="2020-10" db="EMBL/GenBank/DDBJ databases">
        <title>Complete genome sequence of Paludibaculum fermentans P105T, a facultatively anaerobic acidobacterium capable of dissimilatory Fe(III) reduction.</title>
        <authorList>
            <person name="Dedysh S.N."/>
            <person name="Beletsky A.V."/>
            <person name="Kulichevskaya I.S."/>
            <person name="Mardanov A.V."/>
            <person name="Ravin N.V."/>
        </authorList>
    </citation>
    <scope>NUCLEOTIDE SEQUENCE [LARGE SCALE GENOMIC DNA]</scope>
    <source>
        <strain evidence="7 8">P105</strain>
    </source>
</reference>
<evidence type="ECO:0000256" key="3">
    <source>
        <dbReference type="ARBA" id="ARBA00022692"/>
    </source>
</evidence>
<evidence type="ECO:0000256" key="4">
    <source>
        <dbReference type="ARBA" id="ARBA00022989"/>
    </source>
</evidence>
<dbReference type="GO" id="GO:0016020">
    <property type="term" value="C:membrane"/>
    <property type="evidence" value="ECO:0007669"/>
    <property type="project" value="UniProtKB-SubCell"/>
</dbReference>
<comment type="similarity">
    <text evidence="2">Belongs to the SLC13A/DASS transporter (TC 2.A.47) family. DIT1 subfamily.</text>
</comment>
<keyword evidence="5 6" id="KW-0472">Membrane</keyword>
<keyword evidence="8" id="KW-1185">Reference proteome</keyword>
<keyword evidence="3 6" id="KW-0812">Transmembrane</keyword>
<evidence type="ECO:0000256" key="2">
    <source>
        <dbReference type="ARBA" id="ARBA00007349"/>
    </source>
</evidence>
<dbReference type="AlphaFoldDB" id="A0A7S7SJH8"/>
<accession>A0A7S7SJH8</accession>
<dbReference type="PIRSF" id="PIRSF002457">
    <property type="entry name" value="DASS"/>
    <property type="match status" value="1"/>
</dbReference>
<dbReference type="EMBL" id="CP063849">
    <property type="protein sequence ID" value="QOY87249.1"/>
    <property type="molecule type" value="Genomic_DNA"/>
</dbReference>
<dbReference type="Proteomes" id="UP000593892">
    <property type="component" value="Chromosome"/>
</dbReference>
<evidence type="ECO:0000313" key="7">
    <source>
        <dbReference type="EMBL" id="QOY87249.1"/>
    </source>
</evidence>
<dbReference type="PANTHER" id="PTHR42826">
    <property type="entry name" value="DICARBOXYLATE TRANSPORTER 2.1, CHLOROPLASTIC"/>
    <property type="match status" value="1"/>
</dbReference>
<evidence type="ECO:0000256" key="1">
    <source>
        <dbReference type="ARBA" id="ARBA00004141"/>
    </source>
</evidence>
<feature type="transmembrane region" description="Helical" evidence="6">
    <location>
        <begin position="218"/>
        <end position="240"/>
    </location>
</feature>
<gene>
    <name evidence="7" type="ORF">IRI77_31500</name>
</gene>
<evidence type="ECO:0000256" key="5">
    <source>
        <dbReference type="ARBA" id="ARBA00023136"/>
    </source>
</evidence>
<evidence type="ECO:0000313" key="8">
    <source>
        <dbReference type="Proteomes" id="UP000593892"/>
    </source>
</evidence>
<feature type="transmembrane region" description="Helical" evidence="6">
    <location>
        <begin position="361"/>
        <end position="381"/>
    </location>
</feature>
<dbReference type="GO" id="GO:0022857">
    <property type="term" value="F:transmembrane transporter activity"/>
    <property type="evidence" value="ECO:0007669"/>
    <property type="project" value="InterPro"/>
</dbReference>
<proteinExistence type="inferred from homology"/>
<sequence>MSAPQQNWRRTVWGFAVLIAIYLIITELFPGPASLTASAWHLTGLFFATVAGLIIRPIPGGGLVLLAITLTPLLTTMKLSDALGGYADSTVWLVQAAFFISRALINTGLARRIALGFVRLFGHSTLGVSYALSLSDMVLATIIPSNGARSGGVILPIVRSIAELYGSTPGATANRVGAFLMAGVYQAICVTAAMFYTGQASNPLAAQMAGNLGYRVTWGGWLVAGIVPGLISLALVPWVVMKLFPPEVRRTPEAAEFARAELEKMGPLSSKEKLLSVVFAGVCGAWVSSSWTGIDITVAALLGSMVLLVTGVLDWEHIISEHAAWDIFLWYGGLLRLGKALNENGVTETFAKAVGARFEGLHWFPLLVIAVLIFYYSHYFFASITAHMLAMYAPFLVLLAHSGAPLGLVVFSLACFLNLSAGLTNYGTTPAPMFFAQGYVSMKDWWRIGFVISLCHLLVWGTVGFGWWKLLGLW</sequence>
<name>A0A7S7SJH8_PALFE</name>
<dbReference type="KEGG" id="pfer:IRI77_31500"/>
<dbReference type="RefSeq" id="WP_194448918.1">
    <property type="nucleotide sequence ID" value="NZ_CP063849.1"/>
</dbReference>
<dbReference type="InterPro" id="IPR030676">
    <property type="entry name" value="CitT-rel"/>
</dbReference>
<evidence type="ECO:0000256" key="6">
    <source>
        <dbReference type="SAM" id="Phobius"/>
    </source>
</evidence>
<keyword evidence="4 6" id="KW-1133">Transmembrane helix</keyword>
<protein>
    <submittedName>
        <fullName evidence="7">DASS family sodium-coupled anion symporter</fullName>
    </submittedName>
</protein>
<feature type="transmembrane region" description="Helical" evidence="6">
    <location>
        <begin position="176"/>
        <end position="198"/>
    </location>
</feature>
<comment type="subcellular location">
    <subcellularLocation>
        <location evidence="1">Membrane</location>
        <topology evidence="1">Multi-pass membrane protein</topology>
    </subcellularLocation>
</comment>
<dbReference type="Pfam" id="PF00939">
    <property type="entry name" value="Na_sulph_symp"/>
    <property type="match status" value="1"/>
</dbReference>
<dbReference type="InterPro" id="IPR001898">
    <property type="entry name" value="SLC13A/DASS"/>
</dbReference>
<dbReference type="NCBIfam" id="TIGR00785">
    <property type="entry name" value="dass"/>
    <property type="match status" value="1"/>
</dbReference>
<feature type="transmembrane region" description="Helical" evidence="6">
    <location>
        <begin position="445"/>
        <end position="468"/>
    </location>
</feature>